<sequence>MSLLVLLPVKLGWIRHHFTCLVQCQSPRLRGISPGVGEVSYKRAMDSAFS</sequence>
<gene>
    <name evidence="1" type="ORF">C4K03_3661</name>
</gene>
<dbReference type="AlphaFoldDB" id="A0A3G7U8W1"/>
<accession>A0A3G7U8W1</accession>
<dbReference type="Proteomes" id="UP000268696">
    <property type="component" value="Chromosome"/>
</dbReference>
<reference evidence="1 2" key="1">
    <citation type="submission" date="2018-03" db="EMBL/GenBank/DDBJ databases">
        <title>Diversity of phytobeneficial traits revealed by whole-genome analysis of worldwide-isolated phenazine-producing Pseudomonas spp.</title>
        <authorList>
            <person name="Biessy A."/>
            <person name="Novinscak A."/>
            <person name="Blom J."/>
            <person name="Leger G."/>
            <person name="Thomashow L.S."/>
            <person name="Cazorla F.M."/>
            <person name="Josic D."/>
            <person name="Filion M."/>
        </authorList>
    </citation>
    <scope>NUCLEOTIDE SEQUENCE [LARGE SCALE GENOMIC DNA]</scope>
    <source>
        <strain evidence="1 2">30B</strain>
    </source>
</reference>
<evidence type="ECO:0000313" key="1">
    <source>
        <dbReference type="EMBL" id="AZE55814.1"/>
    </source>
</evidence>
<protein>
    <submittedName>
        <fullName evidence="1">Uncharacterized protein</fullName>
    </submittedName>
</protein>
<organism evidence="1 2">
    <name type="scientific">Pseudomonas synxantha</name>
    <dbReference type="NCBI Taxonomy" id="47883"/>
    <lineage>
        <taxon>Bacteria</taxon>
        <taxon>Pseudomonadati</taxon>
        <taxon>Pseudomonadota</taxon>
        <taxon>Gammaproteobacteria</taxon>
        <taxon>Pseudomonadales</taxon>
        <taxon>Pseudomonadaceae</taxon>
        <taxon>Pseudomonas</taxon>
    </lineage>
</organism>
<evidence type="ECO:0000313" key="2">
    <source>
        <dbReference type="Proteomes" id="UP000268696"/>
    </source>
</evidence>
<proteinExistence type="predicted"/>
<name>A0A3G7U8W1_9PSED</name>
<dbReference type="EMBL" id="CP027754">
    <property type="protein sequence ID" value="AZE55814.1"/>
    <property type="molecule type" value="Genomic_DNA"/>
</dbReference>